<accession>A0ABR4IHS6</accession>
<keyword evidence="2" id="KW-1185">Reference proteome</keyword>
<gene>
    <name evidence="1" type="ORF">BJY01DRAFT_255740</name>
</gene>
<evidence type="ECO:0000313" key="2">
    <source>
        <dbReference type="Proteomes" id="UP001610446"/>
    </source>
</evidence>
<name>A0ABR4IHS6_9EURO</name>
<comment type="caution">
    <text evidence="1">The sequence shown here is derived from an EMBL/GenBank/DDBJ whole genome shotgun (WGS) entry which is preliminary data.</text>
</comment>
<protein>
    <submittedName>
        <fullName evidence="1">Uncharacterized protein</fullName>
    </submittedName>
</protein>
<reference evidence="1 2" key="1">
    <citation type="submission" date="2024-07" db="EMBL/GenBank/DDBJ databases">
        <title>Section-level genome sequencing and comparative genomics of Aspergillus sections Usti and Cavernicolus.</title>
        <authorList>
            <consortium name="Lawrence Berkeley National Laboratory"/>
            <person name="Nybo J.L."/>
            <person name="Vesth T.C."/>
            <person name="Theobald S."/>
            <person name="Frisvad J.C."/>
            <person name="Larsen T.O."/>
            <person name="Kjaerboelling I."/>
            <person name="Rothschild-Mancinelli K."/>
            <person name="Lyhne E.K."/>
            <person name="Kogle M.E."/>
            <person name="Barry K."/>
            <person name="Clum A."/>
            <person name="Na H."/>
            <person name="Ledsgaard L."/>
            <person name="Lin J."/>
            <person name="Lipzen A."/>
            <person name="Kuo A."/>
            <person name="Riley R."/>
            <person name="Mondo S."/>
            <person name="Labutti K."/>
            <person name="Haridas S."/>
            <person name="Pangalinan J."/>
            <person name="Salamov A.A."/>
            <person name="Simmons B.A."/>
            <person name="Magnuson J.K."/>
            <person name="Chen J."/>
            <person name="Drula E."/>
            <person name="Henrissat B."/>
            <person name="Wiebenga A."/>
            <person name="Lubbers R.J."/>
            <person name="Gomes A.C."/>
            <person name="Makela M.R."/>
            <person name="Stajich J."/>
            <person name="Grigoriev I.V."/>
            <person name="Mortensen U.H."/>
            <person name="De Vries R.P."/>
            <person name="Baker S.E."/>
            <person name="Andersen M.R."/>
        </authorList>
    </citation>
    <scope>NUCLEOTIDE SEQUENCE [LARGE SCALE GENOMIC DNA]</scope>
    <source>
        <strain evidence="1 2">CBS 123904</strain>
    </source>
</reference>
<evidence type="ECO:0000313" key="1">
    <source>
        <dbReference type="EMBL" id="KAL2827285.1"/>
    </source>
</evidence>
<sequence length="313" mass="34599">MTSFISSRPKLAGALCLITVGGTVLYLGKRRLNQLCPRLSVTDLPRSSACRKLVEEGESVNHTAWGMNKSTTLSSWSDAHNQTHWVTSFAALQTEIPISSLASYEKVITKNQTDPEKSDTLYLAQNLLAAFLNGRATGLEPRFLDKDVPPLSFTPGSHLFGQSTSMGAFLLGSWSSLKAISVQPDALPSTPLMPVSAFPSNSDTIDNQADAAGTVMYWMFPRGVVNSLDKAASYGLPWRAMDGGFQEYIVEKVSDETARVTYVMVECGNLYPSESSSKSARDYKKIPWLFYELHVLYAQILWYKMLRQLGVWS</sequence>
<dbReference type="EMBL" id="JBFXLU010000404">
    <property type="protein sequence ID" value="KAL2827285.1"/>
    <property type="molecule type" value="Genomic_DNA"/>
</dbReference>
<organism evidence="1 2">
    <name type="scientific">Aspergillus pseudoustus</name>
    <dbReference type="NCBI Taxonomy" id="1810923"/>
    <lineage>
        <taxon>Eukaryota</taxon>
        <taxon>Fungi</taxon>
        <taxon>Dikarya</taxon>
        <taxon>Ascomycota</taxon>
        <taxon>Pezizomycotina</taxon>
        <taxon>Eurotiomycetes</taxon>
        <taxon>Eurotiomycetidae</taxon>
        <taxon>Eurotiales</taxon>
        <taxon>Aspergillaceae</taxon>
        <taxon>Aspergillus</taxon>
        <taxon>Aspergillus subgen. Nidulantes</taxon>
    </lineage>
</organism>
<proteinExistence type="predicted"/>
<dbReference type="Proteomes" id="UP001610446">
    <property type="component" value="Unassembled WGS sequence"/>
</dbReference>